<organism evidence="3 4">
    <name type="scientific">Ooceraea biroi</name>
    <name type="common">Clonal raider ant</name>
    <name type="synonym">Cerapachys biroi</name>
    <dbReference type="NCBI Taxonomy" id="2015173"/>
    <lineage>
        <taxon>Eukaryota</taxon>
        <taxon>Metazoa</taxon>
        <taxon>Ecdysozoa</taxon>
        <taxon>Arthropoda</taxon>
        <taxon>Hexapoda</taxon>
        <taxon>Insecta</taxon>
        <taxon>Pterygota</taxon>
        <taxon>Neoptera</taxon>
        <taxon>Endopterygota</taxon>
        <taxon>Hymenoptera</taxon>
        <taxon>Apocrita</taxon>
        <taxon>Aculeata</taxon>
        <taxon>Formicoidea</taxon>
        <taxon>Formicidae</taxon>
        <taxon>Dorylinae</taxon>
        <taxon>Ooceraea</taxon>
    </lineage>
</organism>
<proteinExistence type="predicted"/>
<evidence type="ECO:0000313" key="4">
    <source>
        <dbReference type="Proteomes" id="UP000279307"/>
    </source>
</evidence>
<evidence type="ECO:0000256" key="2">
    <source>
        <dbReference type="SAM" id="SignalP"/>
    </source>
</evidence>
<reference evidence="3 4" key="1">
    <citation type="journal article" date="2018" name="Genome Res.">
        <title>The genomic architecture and molecular evolution of ant odorant receptors.</title>
        <authorList>
            <person name="McKenzie S.K."/>
            <person name="Kronauer D.J.C."/>
        </authorList>
    </citation>
    <scope>NUCLEOTIDE SEQUENCE [LARGE SCALE GENOMIC DNA]</scope>
    <source>
        <strain evidence="3">Clonal line C1</strain>
    </source>
</reference>
<comment type="caution">
    <text evidence="3">The sequence shown here is derived from an EMBL/GenBank/DDBJ whole genome shotgun (WGS) entry which is preliminary data.</text>
</comment>
<feature type="compositionally biased region" description="Polar residues" evidence="1">
    <location>
        <begin position="276"/>
        <end position="293"/>
    </location>
</feature>
<dbReference type="AlphaFoldDB" id="A0A3L8DXL4"/>
<keyword evidence="2" id="KW-0732">Signal</keyword>
<gene>
    <name evidence="3" type="ORF">DMN91_003313</name>
</gene>
<sequence>MRVSMLLNAVIICCMIVVNAEPPLNSYSTFTGDSNVYDYSNSVTNTGYLGSKDGYQNIESFYGAGDAANNHKLSNHISSHSLINAANQGNIGGDAENNYNGYSANNHGSEYAGYSNTYENSDRDTYVLSTRATPTSFRGYSGHSNNEEPAFNAYSSGSVRQDSNFAQYSGDNKRIPAYSRYSKPVLENYPEDSADSDAQGYHDSSDSPGYSDGDQSTYPRYSPGGPIGEYSFGKQKGGPYGFKDRNKYGDAHSAASEMRYTRGNAGRVSHNRDVSSHLSDSRPSGQFFNAQGVSSGKPNKYSYKYLSRYTPNSGVSYLLRERDAYYAPYGKGNGKILIIKESRPSHAHSESSYGDNGGYRGKNGGYATLSNFDRYGGSSNNYDDGPTMPRRYRYAVGPMVIQRTVYS</sequence>
<feature type="region of interest" description="Disordered" evidence="1">
    <location>
        <begin position="187"/>
        <end position="248"/>
    </location>
</feature>
<evidence type="ECO:0000256" key="1">
    <source>
        <dbReference type="SAM" id="MobiDB-lite"/>
    </source>
</evidence>
<evidence type="ECO:0000313" key="3">
    <source>
        <dbReference type="EMBL" id="RLU25220.1"/>
    </source>
</evidence>
<dbReference type="Proteomes" id="UP000279307">
    <property type="component" value="Chromosome 3"/>
</dbReference>
<feature type="chain" id="PRO_5018106716" description="Pro-resilin" evidence="2">
    <location>
        <begin position="21"/>
        <end position="407"/>
    </location>
</feature>
<feature type="signal peptide" evidence="2">
    <location>
        <begin position="1"/>
        <end position="20"/>
    </location>
</feature>
<dbReference type="EMBL" id="QOIP01000003">
    <property type="protein sequence ID" value="RLU25220.1"/>
    <property type="molecule type" value="Genomic_DNA"/>
</dbReference>
<feature type="region of interest" description="Disordered" evidence="1">
    <location>
        <begin position="267"/>
        <end position="293"/>
    </location>
</feature>
<dbReference type="OrthoDB" id="7602998at2759"/>
<feature type="region of interest" description="Disordered" evidence="1">
    <location>
        <begin position="136"/>
        <end position="156"/>
    </location>
</feature>
<accession>A0A3L8DXL4</accession>
<evidence type="ECO:0008006" key="5">
    <source>
        <dbReference type="Google" id="ProtNLM"/>
    </source>
</evidence>
<protein>
    <recommendedName>
        <fullName evidence="5">Pro-resilin</fullName>
    </recommendedName>
</protein>
<name>A0A3L8DXL4_OOCBI</name>